<reference evidence="2" key="1">
    <citation type="submission" date="2018-11" db="EMBL/GenBank/DDBJ databases">
        <authorList>
            <person name="Liu M."/>
        </authorList>
    </citation>
    <scope>NUCLEOTIDE SEQUENCE</scope>
</reference>
<feature type="compositionally biased region" description="Low complexity" evidence="1">
    <location>
        <begin position="53"/>
        <end position="70"/>
    </location>
</feature>
<evidence type="ECO:0000313" key="2">
    <source>
        <dbReference type="EMBL" id="QAR15105.1"/>
    </source>
</evidence>
<evidence type="ECO:0000256" key="1">
    <source>
        <dbReference type="SAM" id="MobiDB-lite"/>
    </source>
</evidence>
<dbReference type="AlphaFoldDB" id="A0A410J3A3"/>
<name>A0A410J3A3_STRMR</name>
<proteinExistence type="predicted"/>
<feature type="region of interest" description="Disordered" evidence="1">
    <location>
        <begin position="45"/>
        <end position="71"/>
    </location>
</feature>
<dbReference type="EMBL" id="MK234849">
    <property type="protein sequence ID" value="QAR15105.1"/>
    <property type="molecule type" value="Genomic_DNA"/>
</dbReference>
<sequence>MLTMATPIIPDIMYVVGPALRMENISTMAPLPSAMGRYISADPKSALAGSPRTGGSASSTCPSGSCGPSARGERLATTVLNGRDLSQTLTRAWLVNHLRVGVG</sequence>
<protein>
    <submittedName>
        <fullName evidence="2">AcnW</fullName>
    </submittedName>
</protein>
<accession>A0A410J3A3</accession>
<organism evidence="2">
    <name type="scientific">Streptomyces murinus</name>
    <dbReference type="NCBI Taxonomy" id="33900"/>
    <lineage>
        <taxon>Bacteria</taxon>
        <taxon>Bacillati</taxon>
        <taxon>Actinomycetota</taxon>
        <taxon>Actinomycetes</taxon>
        <taxon>Kitasatosporales</taxon>
        <taxon>Streptomycetaceae</taxon>
        <taxon>Streptomyces</taxon>
    </lineage>
</organism>